<name>A0ACB9XYN9_CHAAC</name>
<dbReference type="EMBL" id="CM043785">
    <property type="protein sequence ID" value="KAI4832105.1"/>
    <property type="molecule type" value="Genomic_DNA"/>
</dbReference>
<protein>
    <submittedName>
        <fullName evidence="1">Uncharacterized protein</fullName>
    </submittedName>
</protein>
<evidence type="ECO:0000313" key="2">
    <source>
        <dbReference type="Proteomes" id="UP001057452"/>
    </source>
</evidence>
<sequence length="1479" mass="166345">MEEHKTVNFMRLLSDESTHSTVSSDSCEYYQTEIFDLLPSIQASRPEQSRKPSEAYQDGPVPGEESVYGHLSSGPRDKAPTQPLRNMVICIQGKRSARERRKMQISESWRRSQSINRKRVWAQIGGALSGFLPWQHTLHAIEGRFGVGVKAYFVFLRYLLHLNLLHCVLICGFILGPTLFYGITKSSEPLKFGGNDSVLDFFLGSGYLDRSPVFYGFYTRGSLNIQCLNTPLLYLAGILTILFLSLILVVRRTTVGYKHTWMLGKRYSMNVSYKIFCGWDFTIQDPAAAALKHSFIRNDLKLFLEEQSFSRREAQRTLGQRVRLYLLRFFLNLLVLALLGGAFYLIYFATKTSQDVIGHHWLVSLVLEYLPPIAISFVNLLLPQIFRKISSFEDYSFTMQVNATLVRSIFLKLASLGIYLFFIFKTTKKPHAVQCLENLFGREMYKLCIFNFLTAFCNAFFLNYPRKLLHEKYPSSFLARLWGKQRFLVPFNVLDLVYSQTVSWVGVFYCPLLPLIEAVTLMATFYIQKFSVLRCCVAEQRMFRGSSSSVLFHFMLLLGLLMAAATLGLNLYQPEGTHMSSCGPFGNGQSVFNVTGVCVDSLPGPAQSTLRYLASSAFALPLILAEILILTSYVSRGRANQKAIERLKEMLVMSSSDKRFLVKQHTTMLRRQRNPCRLWPVSSSVLTGPVMAYLGSRVALRCIAPNSSLPVTYELMGGDGILMATVADLKGEQPASFYLKATVALEGSYRCRATTGGSTAVSNSIKLTVVTPASNTRVTSQPYTPVAYEGSCIELSCNATKGSHLSYTWFFNRKEVTSSTSPLFHHTGNKLVMGKVTPEYAGYYSCMAWSNVQDTRMFSSSFEVKVTVKEGVLRSTSLFYWMTKKWDQSQLLNPLLRGSPSLWCRGWTWALFDVGVNTEVQKLMSEPLTLEVVPVGGDVKVEVEYLYRGTPNIQPDPPHYALTDHRRILVLTKVGPEESGYYRCRARDSYNDSGHWVESEAVQVQVTGLFCCSKESSQSVLGRPELMGPSVALVKSIADFHCKLEIYPKNVTILLQLFKEVNRGKVLGFYTSLNGEVANFPIVVKPNHEGNLDGVAKAQNNSDIEPTVSYNSVPEEPVNEAEIVVSSGPEEFFEGKTLDLYCKPHAGNHVSYTWLLNGRLVSPSRLRYVVDDHLSINRTTSEDSGSYMCIASNHFNETDVFFSNSSEVVITVKDLVSIPDISFTVLKEDSHNYSAVVACQTAKGSPPVTFSLYNRTELVANMTVDDRNATFKLPLVLDRPMGWLQCQANNGDRIESRSDLEVVPVGGPVTMHYDYDIGENYAVIDLRFYCKAAKGSFPRYQWFLNKILLHGRGSFYYVVNQDPGESRLLLSVGRSSTGTYHCEVSDSFDNATTISSKRLYMDKEGRRQYGEKTPLSFEMEGMMTAYEDVLDCSEYNEDTDVLNTASGAEFDQASEASLDEWPQIEKEKKTLEDEPVDGP</sequence>
<organism evidence="1 2">
    <name type="scientific">Chaenocephalus aceratus</name>
    <name type="common">Blackfin icefish</name>
    <name type="synonym">Chaenichthys aceratus</name>
    <dbReference type="NCBI Taxonomy" id="36190"/>
    <lineage>
        <taxon>Eukaryota</taxon>
        <taxon>Metazoa</taxon>
        <taxon>Chordata</taxon>
        <taxon>Craniata</taxon>
        <taxon>Vertebrata</taxon>
        <taxon>Euteleostomi</taxon>
        <taxon>Actinopterygii</taxon>
        <taxon>Neopterygii</taxon>
        <taxon>Teleostei</taxon>
        <taxon>Neoteleostei</taxon>
        <taxon>Acanthomorphata</taxon>
        <taxon>Eupercaria</taxon>
        <taxon>Perciformes</taxon>
        <taxon>Notothenioidei</taxon>
        <taxon>Channichthyidae</taxon>
        <taxon>Chaenocephalus</taxon>
    </lineage>
</organism>
<dbReference type="Proteomes" id="UP001057452">
    <property type="component" value="Chromosome 1"/>
</dbReference>
<reference evidence="1" key="1">
    <citation type="submission" date="2022-05" db="EMBL/GenBank/DDBJ databases">
        <title>Chromosome-level genome of Chaenocephalus aceratus.</title>
        <authorList>
            <person name="Park H."/>
        </authorList>
    </citation>
    <scope>NUCLEOTIDE SEQUENCE</scope>
    <source>
        <strain evidence="1">KU_202001</strain>
    </source>
</reference>
<keyword evidence="2" id="KW-1185">Reference proteome</keyword>
<accession>A0ACB9XYN9</accession>
<gene>
    <name evidence="1" type="ORF">KUCAC02_015086</name>
</gene>
<evidence type="ECO:0000313" key="1">
    <source>
        <dbReference type="EMBL" id="KAI4832105.1"/>
    </source>
</evidence>
<comment type="caution">
    <text evidence="1">The sequence shown here is derived from an EMBL/GenBank/DDBJ whole genome shotgun (WGS) entry which is preliminary data.</text>
</comment>
<proteinExistence type="predicted"/>